<organism evidence="5 7">
    <name type="scientific">Pseudoalteromonas ruthenica</name>
    <dbReference type="NCBI Taxonomy" id="151081"/>
    <lineage>
        <taxon>Bacteria</taxon>
        <taxon>Pseudomonadati</taxon>
        <taxon>Pseudomonadota</taxon>
        <taxon>Gammaproteobacteria</taxon>
        <taxon>Alteromonadales</taxon>
        <taxon>Pseudoalteromonadaceae</taxon>
        <taxon>Pseudoalteromonas</taxon>
    </lineage>
</organism>
<reference evidence="6" key="4">
    <citation type="submission" date="2019-09" db="EMBL/GenBank/DDBJ databases">
        <title>Co-occurence of chitin degradation, pigmentation and bioactivity in marine Pseudoalteromonas.</title>
        <authorList>
            <person name="Sonnenschein E.C."/>
            <person name="Bech P.K."/>
        </authorList>
    </citation>
    <scope>NUCLEOTIDE SEQUENCE</scope>
    <source>
        <strain evidence="6">S2897</strain>
    </source>
</reference>
<dbReference type="Proteomes" id="UP000033664">
    <property type="component" value="Unassembled WGS sequence"/>
</dbReference>
<name>A0A0F4PMI2_9GAMM</name>
<dbReference type="InterPro" id="IPR018551">
    <property type="entry name" value="DUF2007"/>
</dbReference>
<reference evidence="5 7" key="1">
    <citation type="journal article" date="2015" name="BMC Genomics">
        <title>Genome mining reveals unlocked bioactive potential of marine Gram-negative bacteria.</title>
        <authorList>
            <person name="Machado H."/>
            <person name="Sonnenschein E.C."/>
            <person name="Melchiorsen J."/>
            <person name="Gram L."/>
        </authorList>
    </citation>
    <scope>NUCLEOTIDE SEQUENCE [LARGE SCALE GENOMIC DNA]</scope>
    <source>
        <strain evidence="5 7">S3137</strain>
    </source>
</reference>
<dbReference type="Pfam" id="PF09413">
    <property type="entry name" value="DUF2007"/>
    <property type="match status" value="1"/>
</dbReference>
<comment type="caution">
    <text evidence="5">The sequence shown here is derived from an EMBL/GenBank/DDBJ whole genome shotgun (WGS) entry which is preliminary data.</text>
</comment>
<dbReference type="Proteomes" id="UP000305874">
    <property type="component" value="Unassembled WGS sequence"/>
</dbReference>
<evidence type="ECO:0000313" key="6">
    <source>
        <dbReference type="EMBL" id="TMP86282.1"/>
    </source>
</evidence>
<evidence type="ECO:0000313" key="8">
    <source>
        <dbReference type="Proteomes" id="UP000305874"/>
    </source>
</evidence>
<dbReference type="RefSeq" id="WP_022946475.1">
    <property type="nucleotide sequence ID" value="NZ_CP023396.1"/>
</dbReference>
<dbReference type="GeneID" id="58229257"/>
<feature type="domain" description="RanBP2-type" evidence="4">
    <location>
        <begin position="81"/>
        <end position="100"/>
    </location>
</feature>
<keyword evidence="1" id="KW-0479">Metal-binding</keyword>
<dbReference type="InterPro" id="IPR001876">
    <property type="entry name" value="Znf_RanBP2"/>
</dbReference>
<proteinExistence type="predicted"/>
<dbReference type="GO" id="GO:0008270">
    <property type="term" value="F:zinc ion binding"/>
    <property type="evidence" value="ECO:0007669"/>
    <property type="project" value="UniProtKB-KW"/>
</dbReference>
<dbReference type="eggNOG" id="ENOG5033139">
    <property type="taxonomic scope" value="Bacteria"/>
</dbReference>
<dbReference type="OrthoDB" id="9814654at2"/>
<dbReference type="PROSITE" id="PS01358">
    <property type="entry name" value="ZF_RANBP2_1"/>
    <property type="match status" value="1"/>
</dbReference>
<reference evidence="6 8" key="2">
    <citation type="submission" date="2017-12" db="EMBL/GenBank/DDBJ databases">
        <authorList>
            <person name="Paulsen S."/>
            <person name="Gram L.K."/>
        </authorList>
    </citation>
    <scope>NUCLEOTIDE SEQUENCE [LARGE SCALE GENOMIC DNA]</scope>
    <source>
        <strain evidence="6 8">S2897</strain>
    </source>
</reference>
<dbReference type="EMBL" id="PNCG01000014">
    <property type="protein sequence ID" value="TMP86282.1"/>
    <property type="molecule type" value="Genomic_DNA"/>
</dbReference>
<keyword evidence="7" id="KW-1185">Reference proteome</keyword>
<sequence>MDFKWVKVFDAEHGVEANIIKGRLQHAGIESRLTGEALQGALGEIPFIEAGVGVWVYDIKLSAAQQILLEYRQSKTSAQKWQCHHCQQWNPASFDLCWSCMKEKHEQAQ</sequence>
<dbReference type="AlphaFoldDB" id="A0A0F4PMI2"/>
<dbReference type="EMBL" id="JXXZ01000010">
    <property type="protein sequence ID" value="KJY98498.1"/>
    <property type="molecule type" value="Genomic_DNA"/>
</dbReference>
<evidence type="ECO:0000256" key="3">
    <source>
        <dbReference type="ARBA" id="ARBA00022833"/>
    </source>
</evidence>
<accession>A0A0F4PMI2</accession>
<reference evidence="8" key="3">
    <citation type="submission" date="2019-06" db="EMBL/GenBank/DDBJ databases">
        <title>Co-occurence of chitin degradation, pigmentation and bioactivity in marine Pseudoalteromonas.</title>
        <authorList>
            <person name="Sonnenschein E.C."/>
            <person name="Bech P.K."/>
        </authorList>
    </citation>
    <scope>NUCLEOTIDE SEQUENCE [LARGE SCALE GENOMIC DNA]</scope>
    <source>
        <strain evidence="8">S2897</strain>
    </source>
</reference>
<evidence type="ECO:0000313" key="7">
    <source>
        <dbReference type="Proteomes" id="UP000033664"/>
    </source>
</evidence>
<dbReference type="STRING" id="151081.TW72_12220"/>
<dbReference type="PATRIC" id="fig|151081.8.peg.2275"/>
<evidence type="ECO:0000256" key="2">
    <source>
        <dbReference type="ARBA" id="ARBA00022771"/>
    </source>
</evidence>
<keyword evidence="3" id="KW-0862">Zinc</keyword>
<evidence type="ECO:0000313" key="5">
    <source>
        <dbReference type="EMBL" id="KJY98498.1"/>
    </source>
</evidence>
<keyword evidence="2" id="KW-0863">Zinc-finger</keyword>
<evidence type="ECO:0000259" key="4">
    <source>
        <dbReference type="PROSITE" id="PS01358"/>
    </source>
</evidence>
<evidence type="ECO:0000256" key="1">
    <source>
        <dbReference type="ARBA" id="ARBA00022723"/>
    </source>
</evidence>
<protein>
    <submittedName>
        <fullName evidence="6">DUF2007 domain-containing protein</fullName>
    </submittedName>
</protein>
<gene>
    <name evidence="6" type="ORF">CWC05_12785</name>
    <name evidence="5" type="ORF">TW72_12220</name>
</gene>